<gene>
    <name evidence="2" type="ORF">NC998_00490</name>
</gene>
<comment type="caution">
    <text evidence="2">The sequence shown here is derived from an EMBL/GenBank/DDBJ whole genome shotgun (WGS) entry which is preliminary data.</text>
</comment>
<organism evidence="2 3">
    <name type="scientific">Trichocoleus desertorum GB2-A4</name>
    <dbReference type="NCBI Taxonomy" id="2933944"/>
    <lineage>
        <taxon>Bacteria</taxon>
        <taxon>Bacillati</taxon>
        <taxon>Cyanobacteriota</taxon>
        <taxon>Cyanophyceae</taxon>
        <taxon>Leptolyngbyales</taxon>
        <taxon>Trichocoleusaceae</taxon>
        <taxon>Trichocoleus</taxon>
    </lineage>
</organism>
<sequence length="506" mass="56237">MRCLSVLLLGSSVLSLLMQPPAVAAETDAVPTEVIRAQGFWPQAQQLLQAQILLVNRIERAVAEPDPNQVRAARGQLTLQTAAVDRFLKSQYPLPNLLCAPTRIRVGNTEEPFTVGSGLSQSQGTVYCNLYQSTQRLASLGDLLDRRLFMLASIAEVKPLRVVGERQALSLPGTPTQSPNLGKPATYRYGTAPTLPTEKPLVIGQAAKTAIADYVPPMSPAIAPPPEAAPLLQSIKQLLTRTQSAFPNAASFSAPTRQVEALDQYAYGLYPKERQLYAKFLEQPNTGIARVLLSEAYRPPPSALQNRLEPTVAERFPFVPLVQSEAKFTPRFLLEIENGRFQLVQSGLNYGFLAPMGDVPIESLQATLPTQQVELAPDLRQFFLTYAPPNQLDAIQTDRRRFLSGKVNNLALNQPLMSQAPISLNQTYLMRSLQFQMPEIVMSREPVSRSDRRYLDLLLETPSSDHLLAFRPVIRHSDGTYTVLWRVLQQFPDPQIQDLDKYVNLD</sequence>
<feature type="signal peptide" evidence="1">
    <location>
        <begin position="1"/>
        <end position="24"/>
    </location>
</feature>
<dbReference type="Proteomes" id="UP001464891">
    <property type="component" value="Unassembled WGS sequence"/>
</dbReference>
<dbReference type="EMBL" id="JAMPKM010000001">
    <property type="protein sequence ID" value="MEP0815568.1"/>
    <property type="molecule type" value="Genomic_DNA"/>
</dbReference>
<proteinExistence type="predicted"/>
<evidence type="ECO:0000313" key="3">
    <source>
        <dbReference type="Proteomes" id="UP001464891"/>
    </source>
</evidence>
<protein>
    <submittedName>
        <fullName evidence="2">Uncharacterized protein</fullName>
    </submittedName>
</protein>
<accession>A0ABV0J1B5</accession>
<dbReference type="RefSeq" id="WP_190431119.1">
    <property type="nucleotide sequence ID" value="NZ_JAMPKM010000001.1"/>
</dbReference>
<reference evidence="2 3" key="1">
    <citation type="submission" date="2022-04" db="EMBL/GenBank/DDBJ databases">
        <title>Positive selection, recombination, and allopatry shape intraspecific diversity of widespread and dominant cyanobacteria.</title>
        <authorList>
            <person name="Wei J."/>
            <person name="Shu W."/>
            <person name="Hu C."/>
        </authorList>
    </citation>
    <scope>NUCLEOTIDE SEQUENCE [LARGE SCALE GENOMIC DNA]</scope>
    <source>
        <strain evidence="2 3">GB2-A4</strain>
    </source>
</reference>
<keyword evidence="3" id="KW-1185">Reference proteome</keyword>
<evidence type="ECO:0000313" key="2">
    <source>
        <dbReference type="EMBL" id="MEP0815568.1"/>
    </source>
</evidence>
<feature type="chain" id="PRO_5045806722" evidence="1">
    <location>
        <begin position="25"/>
        <end position="506"/>
    </location>
</feature>
<name>A0ABV0J1B5_9CYAN</name>
<keyword evidence="1" id="KW-0732">Signal</keyword>
<evidence type="ECO:0000256" key="1">
    <source>
        <dbReference type="SAM" id="SignalP"/>
    </source>
</evidence>